<proteinExistence type="predicted"/>
<keyword evidence="2" id="KW-0240">DNA-directed RNA polymerase</keyword>
<dbReference type="SUPFAM" id="SSF64484">
    <property type="entry name" value="beta and beta-prime subunits of DNA dependent RNA-polymerase"/>
    <property type="match status" value="1"/>
</dbReference>
<dbReference type="Gene3D" id="1.10.132.30">
    <property type="match status" value="1"/>
</dbReference>
<reference evidence="11" key="1">
    <citation type="submission" date="2018-07" db="EMBL/GenBank/DDBJ databases">
        <authorList>
            <person name="Quirk P.G."/>
            <person name="Krulwich T.A."/>
        </authorList>
    </citation>
    <scope>NUCLEOTIDE SEQUENCE</scope>
</reference>
<keyword evidence="7" id="KW-0862">Zinc</keyword>
<reference evidence="11" key="2">
    <citation type="journal article" date="2019" name="Mol. Phylogenet. Evol.">
        <title>Reassessment of the classification of bryopsidales (chlorophyta) based on chloroplast phylogenomic analyses.</title>
        <authorList>
            <person name="Cremen M.C."/>
            <person name="Leliaert F."/>
            <person name="West J."/>
            <person name="Lam D.W."/>
            <person name="Shimada S."/>
            <person name="Lopez-Bautista J.M."/>
            <person name="Verbruggen H."/>
        </authorList>
    </citation>
    <scope>NUCLEOTIDE SEQUENCE</scope>
</reference>
<dbReference type="InterPro" id="IPR045867">
    <property type="entry name" value="DNA-dir_RpoC_beta_prime"/>
</dbReference>
<dbReference type="GO" id="GO:0003899">
    <property type="term" value="F:DNA-directed RNA polymerase activity"/>
    <property type="evidence" value="ECO:0007669"/>
    <property type="project" value="UniProtKB-EC"/>
</dbReference>
<dbReference type="PANTHER" id="PTHR19376:SF68">
    <property type="entry name" value="DNA-DIRECTED RNA POLYMERASE SUBUNIT BETA"/>
    <property type="match status" value="1"/>
</dbReference>
<dbReference type="GO" id="GO:0003677">
    <property type="term" value="F:DNA binding"/>
    <property type="evidence" value="ECO:0007669"/>
    <property type="project" value="InterPro"/>
</dbReference>
<sequence length="1291" mass="151866">MDYFFDRCFDKKRLKQLLIWFYHIEGENKTLKLLENLKYIGFSYSTKSGLSIGVEDLQLNCKKSHLLSLSVFETQQLALQYRKSNITKMEYFQHLIQIWTKTNQQLTSKVIQHFQLKNQCHPLYQMAFSGARGNIAQVRQLVGMRGLMADPQGQILDFPIRSNFREGLTLTEYIISCYGARKGIVDTALRTATSGYLTRRLVDVAQHVIIEKQDCGSLASLWIGNLYRGKKILLSLKQRCVGRILAKQLITSKKKFDKNTQLTLSIATNISSVFNKIPIRSPLTCISSNSICQHCYGWNLATESIVSLGEAVGVLAAQSIGEPGTQLTMRTFHTGGVFSGDLVEQLYAPLVAEMIYTKKISGNLIRTITGKMAFLVKEKTFMLLCSNKRKKIIFRIPIYTVLFCKQRQQVQKNQLIAELASRHLIDIQSSYSEKDLYSQNSGQIFFENMTILEKKKYVGKMPGEQKYYTQKMGMLWILKLAFFENFFISKGLPSHLDLINQNVILQKMELNIEDLLPEQRFQNHFRKLKKQSFTDFFFIKRYYTGRQIYIYYKQKKYWIKPISLYKKNFNQYRFLNCPTTNYFVWCFLGTLAKRPAITKILNYTYFFYLQNDYRNQNYLINNRLDCATVKRKTRLSLNPFIFCANYSFWLNKFLFFHEMSLWPKKNFWENYNLTSAGTEPVRDIFLPLKKSKVGFVNPKIIWMGYTRQNSNTYFFPFLYYKIKKIQKYYYSWIYQRGLRGSRLSFHSSDIYSKKAKQFKNVGIKSQFRSFCNPNHLSPTELISWYCFLEISLKNFKPSGNISIVPAHTIHHRKNNIKYQQGYFSQFPLFIQKYRIFKNIETRFSIRRKNFIKLVLLNSLDEYYYQKNFIKARLLQPIKNLKPNIYSHKSDFSNSIKNTQDSKFFNKYLRNFCQIRNLFNARWLFLGFQKLIKQPLKTCSLNFKDSELSLIRQMKGPFNINYIEKIDQNWHFSIMRKSVNSSKFICLFQIKSSQNEFITKQASKRSPFTLLTIDHIYRIERYTDDKRSIFLGECIAPFTKLSKRRILLSAGQLYAMTRKNLLIRKAECRLLTSNGILHIQNKALIKPKTRLFTMFYTHFKTGDIVQGIPKVEEFFEARQTRGGHPLFDNLHVRLNYLYNKYKIQYKYNKAVRKALLKLQQIIINEIQFIYTTQGVFISDKHIEIITRQMTSKVRILDGGSTGLLRGELVDLIWIEKINHRIKYKKIKYEPTILGITKTCLETNSFISAASFQETTRILMKAAIQNKMDFICGLKENVILGHLIPAGTGFITF</sequence>
<evidence type="ECO:0000313" key="11">
    <source>
        <dbReference type="EMBL" id="AYC64515.1"/>
    </source>
</evidence>
<keyword evidence="4" id="KW-0808">Transferase</keyword>
<keyword evidence="8" id="KW-0804">Transcription</keyword>
<evidence type="ECO:0000256" key="6">
    <source>
        <dbReference type="ARBA" id="ARBA00022723"/>
    </source>
</evidence>
<dbReference type="GO" id="GO:0000428">
    <property type="term" value="C:DNA-directed RNA polymerase complex"/>
    <property type="evidence" value="ECO:0007669"/>
    <property type="project" value="UniProtKB-KW"/>
</dbReference>
<dbReference type="CDD" id="cd02655">
    <property type="entry name" value="RNAP_beta'_C"/>
    <property type="match status" value="1"/>
</dbReference>
<dbReference type="Gene3D" id="1.10.150.390">
    <property type="match status" value="1"/>
</dbReference>
<dbReference type="InterPro" id="IPR042102">
    <property type="entry name" value="RNA_pol_Rpb1_3_sf"/>
</dbReference>
<evidence type="ECO:0000256" key="3">
    <source>
        <dbReference type="ARBA" id="ARBA00022640"/>
    </source>
</evidence>
<dbReference type="InterPro" id="IPR007081">
    <property type="entry name" value="RNA_pol_Rpb1_5"/>
</dbReference>
<evidence type="ECO:0000256" key="7">
    <source>
        <dbReference type="ARBA" id="ARBA00022833"/>
    </source>
</evidence>
<evidence type="ECO:0000256" key="2">
    <source>
        <dbReference type="ARBA" id="ARBA00022478"/>
    </source>
</evidence>
<organism evidence="11">
    <name type="scientific">Pseudoderbesia arbuscula</name>
    <dbReference type="NCBI Taxonomy" id="2320809"/>
    <lineage>
        <taxon>Eukaryota</taxon>
        <taxon>Viridiplantae</taxon>
        <taxon>Chlorophyta</taxon>
        <taxon>core chlorophytes</taxon>
        <taxon>Ulvophyceae</taxon>
        <taxon>TCBD clade</taxon>
        <taxon>Bryopsidales</taxon>
        <taxon>Bryopsidineae</taxon>
        <taxon>Bryopsidaceae</taxon>
        <taxon>Pseudoderbesia</taxon>
    </lineage>
</organism>
<evidence type="ECO:0000256" key="1">
    <source>
        <dbReference type="ARBA" id="ARBA00012418"/>
    </source>
</evidence>
<evidence type="ECO:0000256" key="8">
    <source>
        <dbReference type="ARBA" id="ARBA00023163"/>
    </source>
</evidence>
<dbReference type="Pfam" id="PF05000">
    <property type="entry name" value="RNA_pol_Rpb1_4"/>
    <property type="match status" value="1"/>
</dbReference>
<dbReference type="EMBL" id="MH591098">
    <property type="protein sequence ID" value="AYC64515.1"/>
    <property type="molecule type" value="Genomic_DNA"/>
</dbReference>
<feature type="domain" description="RNA polymerase Rpb1" evidence="10">
    <location>
        <begin position="86"/>
        <end position="157"/>
    </location>
</feature>
<dbReference type="Gene3D" id="1.10.1790.20">
    <property type="match status" value="1"/>
</dbReference>
<dbReference type="NCBIfam" id="TIGR02388">
    <property type="entry name" value="rpoC2_cyan"/>
    <property type="match status" value="1"/>
</dbReference>
<dbReference type="Pfam" id="PF04998">
    <property type="entry name" value="RNA_pol_Rpb1_5"/>
    <property type="match status" value="1"/>
</dbReference>
<dbReference type="InterPro" id="IPR012756">
    <property type="entry name" value="DNA-dir_RpoC2_beta_pp"/>
</dbReference>
<keyword evidence="5" id="KW-0548">Nucleotidyltransferase</keyword>
<gene>
    <name evidence="11" type="primary">rpoC2</name>
</gene>
<evidence type="ECO:0000259" key="9">
    <source>
        <dbReference type="Pfam" id="PF04998"/>
    </source>
</evidence>
<keyword evidence="3 11" id="KW-0934">Plastid</keyword>
<dbReference type="Gene3D" id="1.10.274.100">
    <property type="entry name" value="RNA polymerase Rpb1, domain 3"/>
    <property type="match status" value="1"/>
</dbReference>
<name>A0A386AYK1_9CHLO</name>
<evidence type="ECO:0000259" key="10">
    <source>
        <dbReference type="Pfam" id="PF05000"/>
    </source>
</evidence>
<dbReference type="InterPro" id="IPR007083">
    <property type="entry name" value="RNA_pol_Rpb1_4"/>
</dbReference>
<dbReference type="GO" id="GO:0006351">
    <property type="term" value="P:DNA-templated transcription"/>
    <property type="evidence" value="ECO:0007669"/>
    <property type="project" value="InterPro"/>
</dbReference>
<dbReference type="PANTHER" id="PTHR19376">
    <property type="entry name" value="DNA-DIRECTED RNA POLYMERASE"/>
    <property type="match status" value="1"/>
</dbReference>
<evidence type="ECO:0000256" key="4">
    <source>
        <dbReference type="ARBA" id="ARBA00022679"/>
    </source>
</evidence>
<geneLocation type="chloroplast" evidence="11"/>
<dbReference type="GO" id="GO:0046872">
    <property type="term" value="F:metal ion binding"/>
    <property type="evidence" value="ECO:0007669"/>
    <property type="project" value="UniProtKB-KW"/>
</dbReference>
<protein>
    <recommendedName>
        <fullName evidence="1">DNA-directed RNA polymerase</fullName>
        <ecNumber evidence="1">2.7.7.6</ecNumber>
    </recommendedName>
</protein>
<dbReference type="EC" id="2.7.7.6" evidence="1"/>
<dbReference type="InterPro" id="IPR038120">
    <property type="entry name" value="Rpb1_funnel_sf"/>
</dbReference>
<keyword evidence="6" id="KW-0479">Metal-binding</keyword>
<evidence type="ECO:0000256" key="5">
    <source>
        <dbReference type="ARBA" id="ARBA00022695"/>
    </source>
</evidence>
<feature type="domain" description="RNA polymerase Rpb1" evidence="9">
    <location>
        <begin position="167"/>
        <end position="1204"/>
    </location>
</feature>
<keyword evidence="11" id="KW-0150">Chloroplast</keyword>
<accession>A0A386AYK1</accession>